<dbReference type="Proteomes" id="UP000512182">
    <property type="component" value="Plasmid pRHBSTW-00177_3"/>
</dbReference>
<evidence type="ECO:0000256" key="2">
    <source>
        <dbReference type="ARBA" id="ARBA00022581"/>
    </source>
</evidence>
<evidence type="ECO:0000259" key="4">
    <source>
        <dbReference type="Pfam" id="PF21446"/>
    </source>
</evidence>
<gene>
    <name evidence="5" type="ORF">HV109_25790</name>
</gene>
<organism evidence="5 6">
    <name type="scientific">Escherichia coli</name>
    <dbReference type="NCBI Taxonomy" id="562"/>
    <lineage>
        <taxon>Bacteria</taxon>
        <taxon>Pseudomonadati</taxon>
        <taxon>Pseudomonadota</taxon>
        <taxon>Gammaproteobacteria</taxon>
        <taxon>Enterobacterales</taxon>
        <taxon>Enterobacteriaceae</taxon>
        <taxon>Escherichia</taxon>
    </lineage>
</organism>
<dbReference type="InterPro" id="IPR005068">
    <property type="entry name" value="Phage_lambda_Stf-r2"/>
</dbReference>
<dbReference type="GO" id="GO:0019062">
    <property type="term" value="P:virion attachment to host cell"/>
    <property type="evidence" value="ECO:0007669"/>
    <property type="project" value="InterPro"/>
</dbReference>
<feature type="compositionally biased region" description="Low complexity" evidence="3">
    <location>
        <begin position="203"/>
        <end position="217"/>
    </location>
</feature>
<reference evidence="5 6" key="1">
    <citation type="submission" date="2020-06" db="EMBL/GenBank/DDBJ databases">
        <title>REHAB project genomes.</title>
        <authorList>
            <person name="Shaw L.P."/>
        </authorList>
    </citation>
    <scope>NUCLEOTIDE SEQUENCE [LARGE SCALE GENOMIC DNA]</scope>
    <source>
        <strain evidence="5 6">RHBSTW-00177</strain>
        <plasmid evidence="6">prhbstw-00177_3</plasmid>
    </source>
</reference>
<proteinExistence type="predicted"/>
<evidence type="ECO:0000256" key="1">
    <source>
        <dbReference type="ARBA" id="ARBA00004328"/>
    </source>
</evidence>
<dbReference type="Pfam" id="PF21446">
    <property type="entry name" value="Gp34_trimer"/>
    <property type="match status" value="1"/>
</dbReference>
<dbReference type="Pfam" id="PF03406">
    <property type="entry name" value="Phage_fiber_2"/>
    <property type="match status" value="1"/>
</dbReference>
<evidence type="ECO:0000313" key="6">
    <source>
        <dbReference type="Proteomes" id="UP000512182"/>
    </source>
</evidence>
<feature type="region of interest" description="Disordered" evidence="3">
    <location>
        <begin position="194"/>
        <end position="217"/>
    </location>
</feature>
<protein>
    <submittedName>
        <fullName evidence="5">Tail fiber protein</fullName>
    </submittedName>
</protein>
<accession>A0A7H9NM11</accession>
<evidence type="ECO:0000256" key="3">
    <source>
        <dbReference type="SAM" id="MobiDB-lite"/>
    </source>
</evidence>
<dbReference type="PANTHER" id="PTHR35191:SF1">
    <property type="entry name" value="PROPHAGE SIDE TAIL FIBER PROTEIN HOMOLOG STFQ-RELATED"/>
    <property type="match status" value="1"/>
</dbReference>
<name>A0A7H9NM11_ECOLX</name>
<keyword evidence="2" id="KW-0945">Host-virus interaction</keyword>
<dbReference type="InterPro" id="IPR048390">
    <property type="entry name" value="Gp34_trimer"/>
</dbReference>
<comment type="subcellular location">
    <subcellularLocation>
        <location evidence="1">Virion</location>
    </subcellularLocation>
</comment>
<dbReference type="EMBL" id="CP056796">
    <property type="protein sequence ID" value="QLY99969.1"/>
    <property type="molecule type" value="Genomic_DNA"/>
</dbReference>
<dbReference type="PANTHER" id="PTHR35191">
    <property type="entry name" value="PROPHAGE SIDE TAIL FIBER PROTEIN HOMOLOG STFQ-RELATED"/>
    <property type="match status" value="1"/>
</dbReference>
<evidence type="ECO:0000313" key="5">
    <source>
        <dbReference type="EMBL" id="QLY99969.1"/>
    </source>
</evidence>
<feature type="domain" description="Long-tail fiber proximal subunit trimerization" evidence="4">
    <location>
        <begin position="821"/>
        <end position="898"/>
    </location>
</feature>
<dbReference type="InterPro" id="IPR051934">
    <property type="entry name" value="Phage_Tail_Fiber_Structural"/>
</dbReference>
<keyword evidence="5" id="KW-0614">Plasmid</keyword>
<dbReference type="GO" id="GO:0046718">
    <property type="term" value="P:symbiont entry into host cell"/>
    <property type="evidence" value="ECO:0007669"/>
    <property type="project" value="InterPro"/>
</dbReference>
<sequence>MTLSSGVSQPLLADVQYFELYSSSALNRKLKNIVLPGFYCGFEPVPGTGLSVRITSENSEGKGAASVDVNNVQISVQQIEDVTVSVKAGATNIIVLEANFEHGVKTTQVESASSVSAARIYARTDNTIGQNQIELCRVIVPNGATAVTKEMIVLKYRVNRAVGVEFSNEISSTEERKAATPLAVKTLHDLVDTKAPLDSPHLSGTPTSPTPEPGTNNTQIANAAFVKAAITALINGAPGTLDTLKEIAAAINNDPNFSTTINNALALKAPLASPALTGIPTAPTAAQGTNNTQIATTAYVRAAISALVGSSPEALDTLNELAAALGNDPNFATTMTNALAGKQPLDATLTALAALATGANKLPYFTGKDTVAQTDLTSVGRDILAKTSTLAVIQYLGLRELGTSGEKIPLLSTANTWSARQTFNGGITGALTGNADTATKLKTARTIGGVAFDGSANINLPGVNTTGNQNTTGNAATATKLATARNINGVKFDGSGDVNINTLVSRGRVTALSGSTQGTAGIQMYEAYNNSYPTTYGNVLHMKGASAAGEGELLIGWSGTSGAHAPVFIRSRRDNTDAAWSAWAQVYTSKDSIPGVNTTGNQNTTGNAATATKLQAARTIGGVSFDGTANINLPGVNVAGNQNTSGNAATATKLQTARTINGVSFDGSKNIELTPRSIGSINSATMSFSGGAGWFKLATVTMPQASSVVYISLIGGAGYNVGSPQQAGISELVLRAGNGNPKGITGALWRRTSVGFTNFAWVNTSGDTYDIYVEIGNYATGVNIQWDYTKDATVQIHTSPTYTANKPTGLTDGTVYVIYSSHIKPTATDVGALPITGGNLNGGLTATGEIISKSANGLRIAYGNYGFFIRNDGSNTYFMLTDSGNSLGTYNRLRPLIINNANGAVTIGNGLNVTGGINGSLNGNAATATKLQTARTIGGVSFDGSANINLPGVNIAGNQNTTGNAATATKLQTARTINGVSFDGSKNIELTAEDLNLEQTVELAAGALQKNQNGADIPGKDTFTKNIGACRAYSPWLNIGGDSQVWTTAQFISWLESQGAFNHPYWMCKGSWAYANNKVITDTGCGNICLAGAVVEVIGTRGAMTIRVTTPSTSSGGGITNAQFTYINHGDAYAPGWRRDYNTKNQQPAFALGQTGRRVANDKAVGWNWNSGVYDADISGASTLILHFNMNAGSCPAVQFRVNYRNGGIFYRSARDGYGFEANWSEFYTTTRKPSAGDVGAYTQAECNSRFITGIRLGGLSSVQTWNGPGWSDRSGYVVTGSVNGNRDELIDTTQARPIQYCINGTWYNAGSI</sequence>
<geneLocation type="plasmid" evidence="6">
    <name>prhbstw-00177_3</name>
</geneLocation>